<gene>
    <name evidence="2" type="ORF">ET996_08820</name>
</gene>
<evidence type="ECO:0000313" key="3">
    <source>
        <dbReference type="Proteomes" id="UP000291933"/>
    </source>
</evidence>
<dbReference type="Pfam" id="PF13401">
    <property type="entry name" value="AAA_22"/>
    <property type="match status" value="1"/>
</dbReference>
<organism evidence="2 3">
    <name type="scientific">Propioniciclava tarda</name>
    <dbReference type="NCBI Taxonomy" id="433330"/>
    <lineage>
        <taxon>Bacteria</taxon>
        <taxon>Bacillati</taxon>
        <taxon>Actinomycetota</taxon>
        <taxon>Actinomycetes</taxon>
        <taxon>Propionibacteriales</taxon>
        <taxon>Propionibacteriaceae</taxon>
        <taxon>Propioniciclava</taxon>
    </lineage>
</organism>
<dbReference type="InterPro" id="IPR027417">
    <property type="entry name" value="P-loop_NTPase"/>
</dbReference>
<dbReference type="InterPro" id="IPR049945">
    <property type="entry name" value="AAA_22"/>
</dbReference>
<dbReference type="Proteomes" id="UP000291933">
    <property type="component" value="Unassembled WGS sequence"/>
</dbReference>
<protein>
    <recommendedName>
        <fullName evidence="1">ORC1/DEAH AAA+ ATPase domain-containing protein</fullName>
    </recommendedName>
</protein>
<dbReference type="RefSeq" id="WP_131172187.1">
    <property type="nucleotide sequence ID" value="NZ_FXTL01000009.1"/>
</dbReference>
<name>A0A4V2JT47_PROTD</name>
<dbReference type="OrthoDB" id="134985at2"/>
<accession>A0A4V2JT47</accession>
<reference evidence="2 3" key="1">
    <citation type="submission" date="2019-01" db="EMBL/GenBank/DDBJ databases">
        <title>Lactibacter flavus gen. nov., sp. nov., a novel bacterium of the family Propionibacteriaceae isolated from raw milk and dairy products.</title>
        <authorList>
            <person name="Huptas C."/>
            <person name="Wenning M."/>
            <person name="Breitenwieser F."/>
            <person name="Doll E."/>
            <person name="Von Neubeck M."/>
            <person name="Busse H.-J."/>
            <person name="Scherer S."/>
        </authorList>
    </citation>
    <scope>NUCLEOTIDE SEQUENCE [LARGE SCALE GENOMIC DNA]</scope>
    <source>
        <strain evidence="2 3">DSM 22130</strain>
    </source>
</reference>
<dbReference type="EMBL" id="SDMR01000009">
    <property type="protein sequence ID" value="TBT94871.1"/>
    <property type="molecule type" value="Genomic_DNA"/>
</dbReference>
<dbReference type="SUPFAM" id="SSF52540">
    <property type="entry name" value="P-loop containing nucleoside triphosphate hydrolases"/>
    <property type="match status" value="1"/>
</dbReference>
<dbReference type="AlphaFoldDB" id="A0A4V2JT47"/>
<proteinExistence type="predicted"/>
<sequence length="263" mass="28554">MTLARANSWRIGKPTLLSSLAKVRLGSVVSIVAPAGYGKTTALQAWQENADLRAIGVRLGPEHNDEAALALHLIDALGGLVPTVRDLMGGGRPGDADWGRALLRSLSQTYLVLMLDDVHQLTDPGALRLVKQLVVHTPRRMVLAVSGRNHPYVSLARARVEGRLLALTGEDLVLSWRRCAAASEGQLPDDHAASALWWRICRHLTPTVANQLADRHNSLTTNWLATLEQATGPERAVTCFSSNVAFRGFDQSTPGGSGRWLWI</sequence>
<evidence type="ECO:0000313" key="2">
    <source>
        <dbReference type="EMBL" id="TBT94871.1"/>
    </source>
</evidence>
<keyword evidence="3" id="KW-1185">Reference proteome</keyword>
<feature type="domain" description="ORC1/DEAH AAA+ ATPase" evidence="1">
    <location>
        <begin position="27"/>
        <end position="144"/>
    </location>
</feature>
<comment type="caution">
    <text evidence="2">The sequence shown here is derived from an EMBL/GenBank/DDBJ whole genome shotgun (WGS) entry which is preliminary data.</text>
</comment>
<evidence type="ECO:0000259" key="1">
    <source>
        <dbReference type="Pfam" id="PF13401"/>
    </source>
</evidence>
<dbReference type="GO" id="GO:0016887">
    <property type="term" value="F:ATP hydrolysis activity"/>
    <property type="evidence" value="ECO:0007669"/>
    <property type="project" value="InterPro"/>
</dbReference>